<keyword evidence="1" id="KW-0175">Coiled coil</keyword>
<evidence type="ECO:0000313" key="2">
    <source>
        <dbReference type="EMBL" id="DAD99349.1"/>
    </source>
</evidence>
<protein>
    <submittedName>
        <fullName evidence="2">Uncharacterized protein</fullName>
    </submittedName>
</protein>
<proteinExistence type="predicted"/>
<accession>A0A8S5NX08</accession>
<feature type="coiled-coil region" evidence="1">
    <location>
        <begin position="113"/>
        <end position="147"/>
    </location>
</feature>
<evidence type="ECO:0000256" key="1">
    <source>
        <dbReference type="SAM" id="Coils"/>
    </source>
</evidence>
<organism evidence="2">
    <name type="scientific">Caudovirales sp. ct0FJ5</name>
    <dbReference type="NCBI Taxonomy" id="2825755"/>
    <lineage>
        <taxon>Viruses</taxon>
        <taxon>Duplodnaviria</taxon>
        <taxon>Heunggongvirae</taxon>
        <taxon>Uroviricota</taxon>
        <taxon>Caudoviricetes</taxon>
    </lineage>
</organism>
<sequence>MNSSNVDFYIAGFGADGKRVGSLICEFNPTKDKNAGELNALKKEAKELFTDATVIEIISVEDFNKYISGDYIRGTDGKPIAYAPPEPTEEEKRQMALSALDKEYAEKLSNLEIEMAKAKAIEDEDLYTELKEEREALMNEYAEKRGEI</sequence>
<reference evidence="2" key="1">
    <citation type="journal article" date="2021" name="Proc. Natl. Acad. Sci. U.S.A.">
        <title>A Catalog of Tens of Thousands of Viruses from Human Metagenomes Reveals Hidden Associations with Chronic Diseases.</title>
        <authorList>
            <person name="Tisza M.J."/>
            <person name="Buck C.B."/>
        </authorList>
    </citation>
    <scope>NUCLEOTIDE SEQUENCE</scope>
    <source>
        <strain evidence="2">Ct0FJ5</strain>
    </source>
</reference>
<dbReference type="EMBL" id="BK015281">
    <property type="protein sequence ID" value="DAD99349.1"/>
    <property type="molecule type" value="Genomic_DNA"/>
</dbReference>
<name>A0A8S5NX08_9CAUD</name>